<feature type="transmembrane region" description="Helical" evidence="2">
    <location>
        <begin position="240"/>
        <end position="259"/>
    </location>
</feature>
<accession>A0A3B0TB00</accession>
<dbReference type="GO" id="GO:0032153">
    <property type="term" value="C:cell division site"/>
    <property type="evidence" value="ECO:0007669"/>
    <property type="project" value="TreeGrafter"/>
</dbReference>
<evidence type="ECO:0000256" key="1">
    <source>
        <dbReference type="SAM" id="MobiDB-lite"/>
    </source>
</evidence>
<feature type="transmembrane region" description="Helical" evidence="2">
    <location>
        <begin position="346"/>
        <end position="371"/>
    </location>
</feature>
<protein>
    <submittedName>
        <fullName evidence="3">Cell-division-associated, ABC-transporter-like signaling protein FtsX</fullName>
    </submittedName>
</protein>
<proteinExistence type="predicted"/>
<feature type="compositionally biased region" description="Pro residues" evidence="1">
    <location>
        <begin position="32"/>
        <end position="42"/>
    </location>
</feature>
<sequence>MADTDDFAAGPPPHHGRRRQPRRVEPGHAPVRPAPAPSPQKPAPAQAQPTAPASDQLALPGPSTGEAAPRIRRDIAPKPSPVIPTDGIAGRPLFIVVTVMCYLASVTLGASLLISSQISDWTSDIAQEITIQIRPVDGISIDTQVITAVQLLAATPGVRGADPISLNEAAALLEPWLGSGNVLDDLPIPRLIAVEIDTDNPPDLDALAGRLDSEVEGASLNDHRRWQSGLRRMAASLQTIAWAVIILVSGTTLSIIVFATRAAMAGNREIIEVLHLVGATENFIAYQIQKRFFILGLVSGLIGVAFAILTFLTLNSLSGAVAAGSFTGAATSLMFGPLSLDLSSYLFFFLIPITAAVIGVITSRIIVIGVVRAMH</sequence>
<feature type="transmembrane region" description="Helical" evidence="2">
    <location>
        <begin position="93"/>
        <end position="114"/>
    </location>
</feature>
<feature type="transmembrane region" description="Helical" evidence="2">
    <location>
        <begin position="292"/>
        <end position="314"/>
    </location>
</feature>
<dbReference type="AlphaFoldDB" id="A0A3B0TB00"/>
<keyword evidence="2" id="KW-1133">Transmembrane helix</keyword>
<dbReference type="EMBL" id="UOEM01000083">
    <property type="protein sequence ID" value="VAW15208.1"/>
    <property type="molecule type" value="Genomic_DNA"/>
</dbReference>
<name>A0A3B0TB00_9ZZZZ</name>
<evidence type="ECO:0000256" key="2">
    <source>
        <dbReference type="SAM" id="Phobius"/>
    </source>
</evidence>
<keyword evidence="2" id="KW-0812">Transmembrane</keyword>
<dbReference type="InterPro" id="IPR004513">
    <property type="entry name" value="FtsX"/>
</dbReference>
<organism evidence="3">
    <name type="scientific">hydrothermal vent metagenome</name>
    <dbReference type="NCBI Taxonomy" id="652676"/>
    <lineage>
        <taxon>unclassified sequences</taxon>
        <taxon>metagenomes</taxon>
        <taxon>ecological metagenomes</taxon>
    </lineage>
</organism>
<evidence type="ECO:0000313" key="3">
    <source>
        <dbReference type="EMBL" id="VAW15208.1"/>
    </source>
</evidence>
<reference evidence="3" key="1">
    <citation type="submission" date="2018-06" db="EMBL/GenBank/DDBJ databases">
        <authorList>
            <person name="Zhirakovskaya E."/>
        </authorList>
    </citation>
    <scope>NUCLEOTIDE SEQUENCE</scope>
</reference>
<feature type="region of interest" description="Disordered" evidence="1">
    <location>
        <begin position="1"/>
        <end position="83"/>
    </location>
</feature>
<feature type="compositionally biased region" description="Low complexity" evidence="1">
    <location>
        <begin position="43"/>
        <end position="53"/>
    </location>
</feature>
<dbReference type="GO" id="GO:0051301">
    <property type="term" value="P:cell division"/>
    <property type="evidence" value="ECO:0007669"/>
    <property type="project" value="InterPro"/>
</dbReference>
<gene>
    <name evidence="3" type="ORF">MNBD_ALPHA09-76</name>
</gene>
<dbReference type="PANTHER" id="PTHR47755:SF1">
    <property type="entry name" value="CELL DIVISION PROTEIN FTSX"/>
    <property type="match status" value="1"/>
</dbReference>
<dbReference type="GO" id="GO:0016020">
    <property type="term" value="C:membrane"/>
    <property type="evidence" value="ECO:0007669"/>
    <property type="project" value="InterPro"/>
</dbReference>
<dbReference type="PANTHER" id="PTHR47755">
    <property type="entry name" value="CELL DIVISION PROTEIN FTSX"/>
    <property type="match status" value="1"/>
</dbReference>
<keyword evidence="2" id="KW-0472">Membrane</keyword>